<feature type="domain" description="PTS EIIA type-2" evidence="7">
    <location>
        <begin position="6"/>
        <end position="150"/>
    </location>
</feature>
<dbReference type="Gene3D" id="3.40.930.10">
    <property type="entry name" value="Mannitol-specific EII, Chain A"/>
    <property type="match status" value="1"/>
</dbReference>
<proteinExistence type="predicted"/>
<evidence type="ECO:0000256" key="5">
    <source>
        <dbReference type="ARBA" id="ARBA00022679"/>
    </source>
</evidence>
<accession>A0A662DCM2</accession>
<evidence type="ECO:0000256" key="1">
    <source>
        <dbReference type="ARBA" id="ARBA00004496"/>
    </source>
</evidence>
<dbReference type="AlphaFoldDB" id="A0A662DCM2"/>
<dbReference type="CDD" id="cd00211">
    <property type="entry name" value="PTS_IIA_fru"/>
    <property type="match status" value="1"/>
</dbReference>
<evidence type="ECO:0000256" key="3">
    <source>
        <dbReference type="ARBA" id="ARBA00022553"/>
    </source>
</evidence>
<keyword evidence="6" id="KW-0598">Phosphotransferase system</keyword>
<evidence type="ECO:0000256" key="6">
    <source>
        <dbReference type="ARBA" id="ARBA00022683"/>
    </source>
</evidence>
<keyword evidence="5" id="KW-0808">Transferase</keyword>
<dbReference type="SUPFAM" id="SSF55804">
    <property type="entry name" value="Phoshotransferase/anion transport protein"/>
    <property type="match status" value="1"/>
</dbReference>
<dbReference type="EMBL" id="QMQB01000188">
    <property type="protein sequence ID" value="RLE12071.1"/>
    <property type="molecule type" value="Genomic_DNA"/>
</dbReference>
<dbReference type="PROSITE" id="PS51094">
    <property type="entry name" value="PTS_EIIA_TYPE_2"/>
    <property type="match status" value="1"/>
</dbReference>
<comment type="subcellular location">
    <subcellularLocation>
        <location evidence="1">Cytoplasm</location>
    </subcellularLocation>
</comment>
<evidence type="ECO:0000259" key="7">
    <source>
        <dbReference type="PROSITE" id="PS51094"/>
    </source>
</evidence>
<comment type="caution">
    <text evidence="8">The sequence shown here is derived from an EMBL/GenBank/DDBJ whole genome shotgun (WGS) entry which is preliminary data.</text>
</comment>
<evidence type="ECO:0000256" key="4">
    <source>
        <dbReference type="ARBA" id="ARBA00022597"/>
    </source>
</evidence>
<dbReference type="FunFam" id="3.40.930.10:FF:000009">
    <property type="entry name" value="PTS system, fructose specific IIABC component"/>
    <property type="match status" value="1"/>
</dbReference>
<dbReference type="PANTHER" id="PTHR47738">
    <property type="entry name" value="PTS SYSTEM FRUCTOSE-LIKE EIIA COMPONENT-RELATED"/>
    <property type="match status" value="1"/>
</dbReference>
<dbReference type="Pfam" id="PF00359">
    <property type="entry name" value="PTS_EIIA_2"/>
    <property type="match status" value="1"/>
</dbReference>
<keyword evidence="4 8" id="KW-0762">Sugar transport</keyword>
<dbReference type="InterPro" id="IPR051541">
    <property type="entry name" value="PTS_SugarTrans_NitroReg"/>
</dbReference>
<organism evidence="8 9">
    <name type="scientific">Aerophobetes bacterium</name>
    <dbReference type="NCBI Taxonomy" id="2030807"/>
    <lineage>
        <taxon>Bacteria</taxon>
        <taxon>Candidatus Aerophobota</taxon>
    </lineage>
</organism>
<dbReference type="InterPro" id="IPR004715">
    <property type="entry name" value="PTS_IIA_fruc"/>
</dbReference>
<reference evidence="8 9" key="1">
    <citation type="submission" date="2018-06" db="EMBL/GenBank/DDBJ databases">
        <title>Extensive metabolic versatility and redundancy in microbially diverse, dynamic hydrothermal sediments.</title>
        <authorList>
            <person name="Dombrowski N."/>
            <person name="Teske A."/>
            <person name="Baker B.J."/>
        </authorList>
    </citation>
    <scope>NUCLEOTIDE SEQUENCE [LARGE SCALE GENOMIC DNA]</scope>
    <source>
        <strain evidence="8">B19_G9</strain>
    </source>
</reference>
<keyword evidence="3" id="KW-0597">Phosphoprotein</keyword>
<dbReference type="Proteomes" id="UP000267654">
    <property type="component" value="Unassembled WGS sequence"/>
</dbReference>
<dbReference type="NCBIfam" id="TIGR00848">
    <property type="entry name" value="fruA"/>
    <property type="match status" value="1"/>
</dbReference>
<sequence>MVRIFQLLDPECIELNLNSKKKRDVIKEMVDVLYRAGKIKNPEKLEEALIQREKMGTTGIGGEIAIPHVMMEDIPQTVMMFGRKKDGVKFDSIDGEPVRLLFLLVGPKGEASFHLKLLCKLSRLLHNTKFKSSLMKAEKKEEIIELFKAEEEREE</sequence>
<evidence type="ECO:0000313" key="8">
    <source>
        <dbReference type="EMBL" id="RLE12071.1"/>
    </source>
</evidence>
<dbReference type="GO" id="GO:0016020">
    <property type="term" value="C:membrane"/>
    <property type="evidence" value="ECO:0007669"/>
    <property type="project" value="InterPro"/>
</dbReference>
<dbReference type="GO" id="GO:0008982">
    <property type="term" value="F:protein-N(PI)-phosphohistidine-sugar phosphotransferase activity"/>
    <property type="evidence" value="ECO:0007669"/>
    <property type="project" value="InterPro"/>
</dbReference>
<keyword evidence="2" id="KW-0813">Transport</keyword>
<gene>
    <name evidence="8" type="ORF">DRI96_05110</name>
</gene>
<dbReference type="GO" id="GO:0009401">
    <property type="term" value="P:phosphoenolpyruvate-dependent sugar phosphotransferase system"/>
    <property type="evidence" value="ECO:0007669"/>
    <property type="project" value="UniProtKB-KW"/>
</dbReference>
<dbReference type="InterPro" id="IPR016152">
    <property type="entry name" value="PTrfase/Anion_transptr"/>
</dbReference>
<evidence type="ECO:0000256" key="2">
    <source>
        <dbReference type="ARBA" id="ARBA00022448"/>
    </source>
</evidence>
<evidence type="ECO:0000313" key="9">
    <source>
        <dbReference type="Proteomes" id="UP000267654"/>
    </source>
</evidence>
<name>A0A662DCM2_UNCAE</name>
<dbReference type="InterPro" id="IPR002178">
    <property type="entry name" value="PTS_EIIA_type-2_dom"/>
</dbReference>
<dbReference type="GO" id="GO:0005737">
    <property type="term" value="C:cytoplasm"/>
    <property type="evidence" value="ECO:0007669"/>
    <property type="project" value="UniProtKB-SubCell"/>
</dbReference>
<protein>
    <submittedName>
        <fullName evidence="8">PTS sugar transporter subunit IIA</fullName>
    </submittedName>
</protein>